<organism evidence="3 4">
    <name type="scientific">Aquibacillus salsiterrae</name>
    <dbReference type="NCBI Taxonomy" id="2950439"/>
    <lineage>
        <taxon>Bacteria</taxon>
        <taxon>Bacillati</taxon>
        <taxon>Bacillota</taxon>
        <taxon>Bacilli</taxon>
        <taxon>Bacillales</taxon>
        <taxon>Bacillaceae</taxon>
        <taxon>Aquibacillus</taxon>
    </lineage>
</organism>
<dbReference type="Pfam" id="PF00381">
    <property type="entry name" value="PTS-HPr"/>
    <property type="match status" value="1"/>
</dbReference>
<dbReference type="PRINTS" id="PR00107">
    <property type="entry name" value="PHOSPHOCPHPR"/>
</dbReference>
<dbReference type="Proteomes" id="UP001145069">
    <property type="component" value="Unassembled WGS sequence"/>
</dbReference>
<proteinExistence type="inferred from homology"/>
<dbReference type="InterPro" id="IPR035895">
    <property type="entry name" value="HPr-like_sf"/>
</dbReference>
<evidence type="ECO:0000256" key="1">
    <source>
        <dbReference type="ARBA" id="ARBA00010736"/>
    </source>
</evidence>
<comment type="caution">
    <text evidence="3">The sequence shown here is derived from an EMBL/GenBank/DDBJ whole genome shotgun (WGS) entry which is preliminary data.</text>
</comment>
<dbReference type="Gene3D" id="3.30.1340.10">
    <property type="entry name" value="HPr-like"/>
    <property type="match status" value="1"/>
</dbReference>
<evidence type="ECO:0000259" key="2">
    <source>
        <dbReference type="PROSITE" id="PS51350"/>
    </source>
</evidence>
<dbReference type="PROSITE" id="PS00589">
    <property type="entry name" value="PTS_HPR_SER"/>
    <property type="match status" value="1"/>
</dbReference>
<dbReference type="SUPFAM" id="SSF55594">
    <property type="entry name" value="HPr-like"/>
    <property type="match status" value="1"/>
</dbReference>
<dbReference type="RefSeq" id="WP_272445150.1">
    <property type="nucleotide sequence ID" value="NZ_JAMQKC010000002.1"/>
</dbReference>
<gene>
    <name evidence="3" type="ORF">NC799_04480</name>
</gene>
<comment type="similarity">
    <text evidence="1">Belongs to the HPr family.</text>
</comment>
<dbReference type="InterPro" id="IPR000032">
    <property type="entry name" value="HPr-like"/>
</dbReference>
<dbReference type="PANTHER" id="PTHR33705">
    <property type="entry name" value="PHOSPHOCARRIER PROTEIN HPR"/>
    <property type="match status" value="1"/>
</dbReference>
<dbReference type="InterPro" id="IPR050399">
    <property type="entry name" value="HPr"/>
</dbReference>
<dbReference type="AlphaFoldDB" id="A0A9X4ADZ7"/>
<accession>A0A9X4ADZ7</accession>
<dbReference type="EMBL" id="JAMQKC010000002">
    <property type="protein sequence ID" value="MDC3416167.1"/>
    <property type="molecule type" value="Genomic_DNA"/>
</dbReference>
<dbReference type="PROSITE" id="PS51350">
    <property type="entry name" value="PTS_HPR_DOM"/>
    <property type="match status" value="1"/>
</dbReference>
<evidence type="ECO:0000313" key="3">
    <source>
        <dbReference type="EMBL" id="MDC3416167.1"/>
    </source>
</evidence>
<name>A0A9X4ADZ7_9BACI</name>
<dbReference type="NCBIfam" id="TIGR01003">
    <property type="entry name" value="PTS_HPr_family"/>
    <property type="match status" value="1"/>
</dbReference>
<evidence type="ECO:0000313" key="4">
    <source>
        <dbReference type="Proteomes" id="UP001145069"/>
    </source>
</evidence>
<sequence length="83" mass="9000">MIEKSVVVELESGLQARLAAEFVQKANGYVSEVFLEKDGRRVNAKSIMGLMSLAITSGEPITIIANGKDDETAVNELTNFVKN</sequence>
<reference evidence="3" key="1">
    <citation type="submission" date="2022-06" db="EMBL/GenBank/DDBJ databases">
        <title>Aquibacillus sp. a new bacterium isolated from soil saline samples.</title>
        <authorList>
            <person name="Galisteo C."/>
            <person name="De La Haba R."/>
            <person name="Sanchez-Porro C."/>
            <person name="Ventosa A."/>
        </authorList>
    </citation>
    <scope>NUCLEOTIDE SEQUENCE</scope>
    <source>
        <strain evidence="3">3ASR75-54</strain>
    </source>
</reference>
<protein>
    <submittedName>
        <fullName evidence="3">HPr family phosphocarrier protein</fullName>
    </submittedName>
</protein>
<dbReference type="CDD" id="cd00367">
    <property type="entry name" value="PTS-HPr_like"/>
    <property type="match status" value="1"/>
</dbReference>
<dbReference type="InterPro" id="IPR002114">
    <property type="entry name" value="PTS_HPr_Ser_P_site"/>
</dbReference>
<keyword evidence="4" id="KW-1185">Reference proteome</keyword>
<feature type="domain" description="HPr" evidence="2">
    <location>
        <begin position="1"/>
        <end position="83"/>
    </location>
</feature>
<dbReference type="PANTHER" id="PTHR33705:SF5">
    <property type="entry name" value="HPR-LIKE PROTEIN CRH"/>
    <property type="match status" value="1"/>
</dbReference>